<dbReference type="Proteomes" id="UP000321917">
    <property type="component" value="Unassembled WGS sequence"/>
</dbReference>
<feature type="transmembrane region" description="Helical" evidence="1">
    <location>
        <begin position="100"/>
        <end position="119"/>
    </location>
</feature>
<dbReference type="EMBL" id="VOLQ01000013">
    <property type="protein sequence ID" value="TWX67522.1"/>
    <property type="molecule type" value="Genomic_DNA"/>
</dbReference>
<accession>A0A5C6QFZ1</accession>
<evidence type="ECO:0000313" key="3">
    <source>
        <dbReference type="EMBL" id="TWX67522.1"/>
    </source>
</evidence>
<keyword evidence="1" id="KW-0812">Transmembrane</keyword>
<keyword evidence="1" id="KW-1133">Transmembrane helix</keyword>
<proteinExistence type="predicted"/>
<gene>
    <name evidence="2" type="ORF">ESZ26_12640</name>
    <name evidence="3" type="ORF">ESZ27_08510</name>
</gene>
<dbReference type="EMBL" id="VOLR01000017">
    <property type="protein sequence ID" value="TWX57820.1"/>
    <property type="molecule type" value="Genomic_DNA"/>
</dbReference>
<evidence type="ECO:0000256" key="1">
    <source>
        <dbReference type="SAM" id="Phobius"/>
    </source>
</evidence>
<keyword evidence="1" id="KW-0472">Membrane</keyword>
<keyword evidence="4" id="KW-1185">Reference proteome</keyword>
<name>A0A5C6QFZ1_9GAMM</name>
<feature type="transmembrane region" description="Helical" evidence="1">
    <location>
        <begin position="62"/>
        <end position="79"/>
    </location>
</feature>
<evidence type="ECO:0000313" key="2">
    <source>
        <dbReference type="EMBL" id="TWX57820.1"/>
    </source>
</evidence>
<evidence type="ECO:0000313" key="5">
    <source>
        <dbReference type="Proteomes" id="UP000321917"/>
    </source>
</evidence>
<dbReference type="OrthoDB" id="8538198at2"/>
<dbReference type="AlphaFoldDB" id="A0A5C6QFZ1"/>
<comment type="caution">
    <text evidence="3">The sequence shown here is derived from an EMBL/GenBank/DDBJ whole genome shotgun (WGS) entry which is preliminary data.</text>
</comment>
<dbReference type="Proteomes" id="UP000321525">
    <property type="component" value="Unassembled WGS sequence"/>
</dbReference>
<reference evidence="3 5" key="1">
    <citation type="submission" date="2019-07" db="EMBL/GenBank/DDBJ databases">
        <title>Genomes of sea-ice associated Colwellia species.</title>
        <authorList>
            <person name="Bowman J.P."/>
        </authorList>
    </citation>
    <scope>NUCLEOTIDE SEQUENCE [LARGE SCALE GENOMIC DNA]</scope>
    <source>
        <strain evidence="2 4">ACAM 607</strain>
        <strain evidence="3 5">IC036</strain>
    </source>
</reference>
<dbReference type="RefSeq" id="WP_146799855.1">
    <property type="nucleotide sequence ID" value="NZ_VOLP01000016.1"/>
</dbReference>
<sequence length="123" mass="13830">MRCGKNPSENKDNYVANDIPWRKRLAKKTLIIFLLCYGVYGVYSGTLYLPLGRGEFTFQGNAVYFAFAALLLGALYLLIEIIDHYDKRNNEFSYKRIKGVIKGLAALILLFTIAISAALTQAL</sequence>
<evidence type="ECO:0000313" key="4">
    <source>
        <dbReference type="Proteomes" id="UP000321525"/>
    </source>
</evidence>
<feature type="transmembrane region" description="Helical" evidence="1">
    <location>
        <begin position="30"/>
        <end position="50"/>
    </location>
</feature>
<organism evidence="3 5">
    <name type="scientific">Colwellia hornerae</name>
    <dbReference type="NCBI Taxonomy" id="89402"/>
    <lineage>
        <taxon>Bacteria</taxon>
        <taxon>Pseudomonadati</taxon>
        <taxon>Pseudomonadota</taxon>
        <taxon>Gammaproteobacteria</taxon>
        <taxon>Alteromonadales</taxon>
        <taxon>Colwelliaceae</taxon>
        <taxon>Colwellia</taxon>
    </lineage>
</organism>
<protein>
    <submittedName>
        <fullName evidence="3">Uncharacterized protein</fullName>
    </submittedName>
</protein>